<reference evidence="2" key="1">
    <citation type="submission" date="2009-08" db="EMBL/GenBank/DDBJ databases">
        <authorList>
            <consortium name="US DOE Joint Genome Institute"/>
            <person name="Lucas S."/>
            <person name="Copeland A."/>
            <person name="Lapidus A."/>
            <person name="Glavina del Rio T."/>
            <person name="Dalin E."/>
            <person name="Tice H."/>
            <person name="Bruce D."/>
            <person name="Barry K."/>
            <person name="Pitluck S."/>
            <person name="Lowry S."/>
            <person name="Larimer F."/>
            <person name="Land M."/>
            <person name="Hauser L."/>
            <person name="Kyrpides N."/>
            <person name="Ivanova N."/>
            <person name="McMahon K.D."/>
            <person name="Hugenholtz P."/>
        </authorList>
    </citation>
    <scope>NUCLEOTIDE SEQUENCE</scope>
    <source>
        <strain evidence="2">UW-1</strain>
        <plasmid evidence="2">pAph01</plasmid>
    </source>
</reference>
<dbReference type="AlphaFoldDB" id="C7RVU4"/>
<organism evidence="2">
    <name type="scientific">Accumulibacter regalis</name>
    <dbReference type="NCBI Taxonomy" id="522306"/>
    <lineage>
        <taxon>Bacteria</taxon>
        <taxon>Pseudomonadati</taxon>
        <taxon>Pseudomonadota</taxon>
        <taxon>Betaproteobacteria</taxon>
        <taxon>Candidatus Accumulibacter</taxon>
    </lineage>
</organism>
<keyword evidence="2" id="KW-0614">Plasmid</keyword>
<protein>
    <recommendedName>
        <fullName evidence="1">Double-GTPase 1 domain-containing protein</fullName>
    </recommendedName>
</protein>
<dbReference type="OrthoDB" id="9758793at2"/>
<evidence type="ECO:0000313" key="2">
    <source>
        <dbReference type="EMBL" id="ACV37754.1"/>
    </source>
</evidence>
<feature type="domain" description="Double-GTPase 1" evidence="1">
    <location>
        <begin position="7"/>
        <end position="230"/>
    </location>
</feature>
<name>C7RVU4_ACCRE</name>
<sequence>MMQQSVVVLGLPGSGKTTFLAALWHLVFSRETETKLRFGSLKSGNVKHLNAIAARWRSAQMQERTLLAGNQFVSINLVTDDSQAVTITFPDIAGESYRQMWEERECEKVVAETLTQGSVLLFVHADDIKRPLWIMDVAAMALALDLPPDEVAQPVPWQPRLAPTQVQLVGLLSLLGAAPLDIGPRRLVVMLSAWDKAKGERLAPREFLRAKLPLLSQYLDTNPKLWQWTVSMAVKKRR</sequence>
<dbReference type="EMBL" id="CP001716">
    <property type="protein sequence ID" value="ACV37754.1"/>
    <property type="molecule type" value="Genomic_DNA"/>
</dbReference>
<dbReference type="SUPFAM" id="SSF52540">
    <property type="entry name" value="P-loop containing nucleoside triphosphate hydrolases"/>
    <property type="match status" value="1"/>
</dbReference>
<reference evidence="2" key="2">
    <citation type="submission" date="2009-09" db="EMBL/GenBank/DDBJ databases">
        <title>Complete sequence of plasmid1 of Candidatus Accumulibacter phosphatis clade IIA str. UW-1.</title>
        <authorList>
            <consortium name="US DOE Joint Genome Institute"/>
            <person name="Martin H.G."/>
            <person name="Ivanova N."/>
            <person name="Kunin V."/>
            <person name="Warnecke F."/>
            <person name="Barry K."/>
            <person name="He S."/>
            <person name="Salamov A."/>
            <person name="Szeto E."/>
            <person name="Dalin E."/>
            <person name="Pangilinan J.L."/>
            <person name="Lapidus A."/>
            <person name="Lowry S."/>
            <person name="Kyrpides N.C."/>
            <person name="McMahon K.D."/>
            <person name="Hugenholtz P."/>
        </authorList>
    </citation>
    <scope>NUCLEOTIDE SEQUENCE [LARGE SCALE GENOMIC DNA]</scope>
    <source>
        <strain evidence="2">UW-1</strain>
        <plasmid evidence="2">pAph01</plasmid>
        <plasmid>UW-1</plasmid>
    </source>
</reference>
<geneLocation type="plasmid" evidence="2">
    <name>pAph01</name>
</geneLocation>
<accession>C7RVU4</accession>
<dbReference type="HOGENOM" id="CLU_078998_0_0_4"/>
<proteinExistence type="predicted"/>
<dbReference type="KEGG" id="app:CAP2UW1_4622"/>
<evidence type="ECO:0000259" key="1">
    <source>
        <dbReference type="Pfam" id="PF19975"/>
    </source>
</evidence>
<dbReference type="InterPro" id="IPR027417">
    <property type="entry name" value="P-loop_NTPase"/>
</dbReference>
<dbReference type="Pfam" id="PF19975">
    <property type="entry name" value="DO-GTPase1"/>
    <property type="match status" value="1"/>
</dbReference>
<dbReference type="Gene3D" id="3.40.50.300">
    <property type="entry name" value="P-loop containing nucleotide triphosphate hydrolases"/>
    <property type="match status" value="1"/>
</dbReference>
<dbReference type="InterPro" id="IPR045530">
    <property type="entry name" value="DO-GTPase1"/>
</dbReference>
<gene>
    <name evidence="2" type="ordered locus">CAP2UW1_4622</name>
</gene>